<keyword evidence="1" id="KW-0175">Coiled coil</keyword>
<evidence type="ECO:0000313" key="3">
    <source>
        <dbReference type="Proteomes" id="UP000236182"/>
    </source>
</evidence>
<accession>A0A316WI21</accession>
<keyword evidence="3" id="KW-1185">Reference proteome</keyword>
<dbReference type="OrthoDB" id="796548at2"/>
<reference evidence="2" key="1">
    <citation type="submission" date="2018-04" db="EMBL/GenBank/DDBJ databases">
        <title>Draft Genome Sequences of Chryseobacterium lactis NCTC11390T isolated from milk, Chryseobacterium oncorhynchi 701B-08T from rainbow trout, and Chryseobacterium viscerum 687B-08T from diseased fish.</title>
        <authorList>
            <person name="Jeong J.-J."/>
            <person name="Lee Y.J."/>
            <person name="Pathiraja D."/>
            <person name="Park B."/>
            <person name="Choi I.-G."/>
            <person name="Kim K.D."/>
        </authorList>
    </citation>
    <scope>NUCLEOTIDE SEQUENCE [LARGE SCALE GENOMIC DNA]</scope>
    <source>
        <strain evidence="2">701B-08</strain>
    </source>
</reference>
<comment type="caution">
    <text evidence="2">The sequence shown here is derived from an EMBL/GenBank/DDBJ whole genome shotgun (WGS) entry which is preliminary data.</text>
</comment>
<organism evidence="2 3">
    <name type="scientific">Chryseobacterium oncorhynchi</name>
    <dbReference type="NCBI Taxonomy" id="741074"/>
    <lineage>
        <taxon>Bacteria</taxon>
        <taxon>Pseudomonadati</taxon>
        <taxon>Bacteroidota</taxon>
        <taxon>Flavobacteriia</taxon>
        <taxon>Flavobacteriales</taxon>
        <taxon>Weeksellaceae</taxon>
        <taxon>Chryseobacterium group</taxon>
        <taxon>Chryseobacterium</taxon>
    </lineage>
</organism>
<evidence type="ECO:0000256" key="1">
    <source>
        <dbReference type="SAM" id="Coils"/>
    </source>
</evidence>
<proteinExistence type="predicted"/>
<protein>
    <submittedName>
        <fullName evidence="2">Uncharacterized protein</fullName>
    </submittedName>
</protein>
<feature type="coiled-coil region" evidence="1">
    <location>
        <begin position="117"/>
        <end position="144"/>
    </location>
</feature>
<dbReference type="AlphaFoldDB" id="A0A316WI21"/>
<name>A0A316WI21_9FLAO</name>
<evidence type="ECO:0000313" key="2">
    <source>
        <dbReference type="EMBL" id="PWN60053.1"/>
    </source>
</evidence>
<dbReference type="EMBL" id="PPEI02000009">
    <property type="protein sequence ID" value="PWN60053.1"/>
    <property type="molecule type" value="Genomic_DNA"/>
</dbReference>
<gene>
    <name evidence="2" type="ORF">C1638_021025</name>
</gene>
<dbReference type="Proteomes" id="UP000236182">
    <property type="component" value="Unassembled WGS sequence"/>
</dbReference>
<sequence>MDKIQTIKERIFIFLEKKEIRKEAFYKATGMSSSNFKGNALKSDLGVDKLAKILTVYPELNYNENLLWLVTGEGELNIEIKKNQQNAGLNIIKSGEEQVGDLLASLFAQYNTQDKGILFIQNQIKRMEQKYDEAFKKQNKQLQEIIELAKLINK</sequence>
<dbReference type="RefSeq" id="WP_109623898.1">
    <property type="nucleotide sequence ID" value="NZ_PPEI02000009.1"/>
</dbReference>